<accession>A0A9D4L7S9</accession>
<evidence type="ECO:0000313" key="1">
    <source>
        <dbReference type="EMBL" id="KAH3853116.1"/>
    </source>
</evidence>
<gene>
    <name evidence="1" type="ORF">DPMN_095638</name>
</gene>
<reference evidence="1" key="2">
    <citation type="submission" date="2020-11" db="EMBL/GenBank/DDBJ databases">
        <authorList>
            <person name="McCartney M.A."/>
            <person name="Auch B."/>
            <person name="Kono T."/>
            <person name="Mallez S."/>
            <person name="Becker A."/>
            <person name="Gohl D.M."/>
            <person name="Silverstein K.A.T."/>
            <person name="Koren S."/>
            <person name="Bechman K.B."/>
            <person name="Herman A."/>
            <person name="Abrahante J.E."/>
            <person name="Garbe J."/>
        </authorList>
    </citation>
    <scope>NUCLEOTIDE SEQUENCE</scope>
    <source>
        <strain evidence="1">Duluth1</strain>
        <tissue evidence="1">Whole animal</tissue>
    </source>
</reference>
<evidence type="ECO:0000313" key="2">
    <source>
        <dbReference type="Proteomes" id="UP000828390"/>
    </source>
</evidence>
<organism evidence="1 2">
    <name type="scientific">Dreissena polymorpha</name>
    <name type="common">Zebra mussel</name>
    <name type="synonym">Mytilus polymorpha</name>
    <dbReference type="NCBI Taxonomy" id="45954"/>
    <lineage>
        <taxon>Eukaryota</taxon>
        <taxon>Metazoa</taxon>
        <taxon>Spiralia</taxon>
        <taxon>Lophotrochozoa</taxon>
        <taxon>Mollusca</taxon>
        <taxon>Bivalvia</taxon>
        <taxon>Autobranchia</taxon>
        <taxon>Heteroconchia</taxon>
        <taxon>Euheterodonta</taxon>
        <taxon>Imparidentia</taxon>
        <taxon>Neoheterodontei</taxon>
        <taxon>Myida</taxon>
        <taxon>Dreissenoidea</taxon>
        <taxon>Dreissenidae</taxon>
        <taxon>Dreissena</taxon>
    </lineage>
</organism>
<reference evidence="1" key="1">
    <citation type="journal article" date="2019" name="bioRxiv">
        <title>The Genome of the Zebra Mussel, Dreissena polymorpha: A Resource for Invasive Species Research.</title>
        <authorList>
            <person name="McCartney M.A."/>
            <person name="Auch B."/>
            <person name="Kono T."/>
            <person name="Mallez S."/>
            <person name="Zhang Y."/>
            <person name="Obille A."/>
            <person name="Becker A."/>
            <person name="Abrahante J.E."/>
            <person name="Garbe J."/>
            <person name="Badalamenti J.P."/>
            <person name="Herman A."/>
            <person name="Mangelson H."/>
            <person name="Liachko I."/>
            <person name="Sullivan S."/>
            <person name="Sone E.D."/>
            <person name="Koren S."/>
            <person name="Silverstein K.A.T."/>
            <person name="Beckman K.B."/>
            <person name="Gohl D.M."/>
        </authorList>
    </citation>
    <scope>NUCLEOTIDE SEQUENCE</scope>
    <source>
        <strain evidence="1">Duluth1</strain>
        <tissue evidence="1">Whole animal</tissue>
    </source>
</reference>
<protein>
    <submittedName>
        <fullName evidence="1">Uncharacterized protein</fullName>
    </submittedName>
</protein>
<name>A0A9D4L7S9_DREPO</name>
<dbReference type="EMBL" id="JAIWYP010000003">
    <property type="protein sequence ID" value="KAH3853116.1"/>
    <property type="molecule type" value="Genomic_DNA"/>
</dbReference>
<comment type="caution">
    <text evidence="1">The sequence shown here is derived from an EMBL/GenBank/DDBJ whole genome shotgun (WGS) entry which is preliminary data.</text>
</comment>
<proteinExistence type="predicted"/>
<keyword evidence="2" id="KW-1185">Reference proteome</keyword>
<sequence>MLPPESECFVPGEKGDNRALNTKYGQFTKSNRLNTEIHDGLLVGNTVLTTNSVQNSGKIPVRIINSSSEDIVIRKVSTLGYIEEVEDNEICTAQDTVGTSFSDVNCKSSANVLEKVLKWCKPMQDLYQRSCVNLTEKQKHSVFILLEEYKNIFSSGPRDLGL</sequence>
<dbReference type="AlphaFoldDB" id="A0A9D4L7S9"/>
<dbReference type="Proteomes" id="UP000828390">
    <property type="component" value="Unassembled WGS sequence"/>
</dbReference>